<name>A0A133ZBT8_9FIRM</name>
<organism evidence="1 2">
    <name type="scientific">Lachnoanaerobaculum saburreum</name>
    <dbReference type="NCBI Taxonomy" id="467210"/>
    <lineage>
        <taxon>Bacteria</taxon>
        <taxon>Bacillati</taxon>
        <taxon>Bacillota</taxon>
        <taxon>Clostridia</taxon>
        <taxon>Lachnospirales</taxon>
        <taxon>Lachnospiraceae</taxon>
        <taxon>Lachnoanaerobaculum</taxon>
    </lineage>
</organism>
<evidence type="ECO:0000313" key="2">
    <source>
        <dbReference type="Proteomes" id="UP000070394"/>
    </source>
</evidence>
<sequence>MYRSWKIPLSSQKGCGWLVVAFYDSKGRQYFRLSLLDCLTAKPGGAVNGGRSPFILTVDWLGQVCYLSGKLEFILSYHVLPF</sequence>
<dbReference type="Proteomes" id="UP000070394">
    <property type="component" value="Unassembled WGS sequence"/>
</dbReference>
<gene>
    <name evidence="1" type="ORF">HMPREF1866_02824</name>
</gene>
<dbReference type="EMBL" id="LSDA01000145">
    <property type="protein sequence ID" value="KXB52906.1"/>
    <property type="molecule type" value="Genomic_DNA"/>
</dbReference>
<reference evidence="2" key="1">
    <citation type="submission" date="2016-01" db="EMBL/GenBank/DDBJ databases">
        <authorList>
            <person name="Mitreva M."/>
            <person name="Pepin K.H."/>
            <person name="Mihindukulasuriya K.A."/>
            <person name="Fulton R."/>
            <person name="Fronick C."/>
            <person name="O'Laughlin M."/>
            <person name="Miner T."/>
            <person name="Herter B."/>
            <person name="Rosa B.A."/>
            <person name="Cordes M."/>
            <person name="Tomlinson C."/>
            <person name="Wollam A."/>
            <person name="Palsikar V.B."/>
            <person name="Mardis E.R."/>
            <person name="Wilson R.K."/>
        </authorList>
    </citation>
    <scope>NUCLEOTIDE SEQUENCE [LARGE SCALE GENOMIC DNA]</scope>
    <source>
        <strain evidence="2">DNF00896</strain>
    </source>
</reference>
<keyword evidence="2" id="KW-1185">Reference proteome</keyword>
<dbReference type="PATRIC" id="fig|467210.3.peg.2800"/>
<comment type="caution">
    <text evidence="1">The sequence shown here is derived from an EMBL/GenBank/DDBJ whole genome shotgun (WGS) entry which is preliminary data.</text>
</comment>
<evidence type="ECO:0000313" key="1">
    <source>
        <dbReference type="EMBL" id="KXB52906.1"/>
    </source>
</evidence>
<proteinExistence type="predicted"/>
<dbReference type="STRING" id="467210.HMPREF1866_02824"/>
<accession>A0A133ZBT8</accession>
<protein>
    <submittedName>
        <fullName evidence="1">Uncharacterized protein</fullName>
    </submittedName>
</protein>
<dbReference type="AlphaFoldDB" id="A0A133ZBT8"/>